<evidence type="ECO:0000256" key="6">
    <source>
        <dbReference type="PIRSR" id="PIRSR004692-3"/>
    </source>
</evidence>
<evidence type="ECO:0000256" key="5">
    <source>
        <dbReference type="PIRSR" id="PIRSR004692-2"/>
    </source>
</evidence>
<feature type="binding site" evidence="5">
    <location>
        <position position="74"/>
    </location>
    <ligand>
        <name>Zn(2+)</name>
        <dbReference type="ChEBI" id="CHEBI:29105"/>
    </ligand>
</feature>
<dbReference type="InterPro" id="IPR046348">
    <property type="entry name" value="SIS_dom_sf"/>
</dbReference>
<dbReference type="AlphaFoldDB" id="A0A2S8SW56"/>
<keyword evidence="5" id="KW-0479">Metal-binding</keyword>
<dbReference type="RefSeq" id="WP_105482312.1">
    <property type="nucleotide sequence ID" value="NZ_NIGF01000002.1"/>
</dbReference>
<dbReference type="PROSITE" id="PS51371">
    <property type="entry name" value="CBS"/>
    <property type="match status" value="2"/>
</dbReference>
<dbReference type="InterPro" id="IPR046342">
    <property type="entry name" value="CBS_dom_sf"/>
</dbReference>
<gene>
    <name evidence="10" type="ORF">B1R32_1026</name>
</gene>
<sequence length="324" mass="34402">MSTSLESARRVLLLESQAIVQLAARLDDSFERAVELLWASQGRIVVTGLGKSGAIGRKIASTLSSTGTPALFLHAAEGLHGDLGMVAHGDVVLAISYSGRSDELLTLIPAVRSWGVPVIALTGSPQSYLALHSDVVLDASVEREACPLNLAPTSSTTAALALGDALAVALMEKRGFAPADFLRFHPGGTLGRGANLVVGDLMRTEDRIALCPQTSTMKEVLQAITKAGAGAAMMVDEEQKLSGYLTDGDLRRHLLLSDDANLLLSSRAATHMTRSPLSLRAEMAALDALRLLQERRLNDAPVVDSENRPVGWLEDQELLRAGLI</sequence>
<dbReference type="GO" id="GO:0019146">
    <property type="term" value="F:arabinose-5-phosphate isomerase activity"/>
    <property type="evidence" value="ECO:0007669"/>
    <property type="project" value="UniProtKB-ARBA"/>
</dbReference>
<dbReference type="Pfam" id="PF00571">
    <property type="entry name" value="CBS"/>
    <property type="match status" value="2"/>
</dbReference>
<comment type="caution">
    <text evidence="10">The sequence shown here is derived from an EMBL/GenBank/DDBJ whole genome shotgun (WGS) entry which is preliminary data.</text>
</comment>
<dbReference type="GO" id="GO:1901135">
    <property type="term" value="P:carbohydrate derivative metabolic process"/>
    <property type="evidence" value="ECO:0007669"/>
    <property type="project" value="InterPro"/>
</dbReference>
<proteinExistence type="inferred from homology"/>
<protein>
    <submittedName>
        <fullName evidence="10">Arabinose-5-phosphate isomerase</fullName>
    </submittedName>
</protein>
<evidence type="ECO:0000256" key="2">
    <source>
        <dbReference type="ARBA" id="ARBA00022737"/>
    </source>
</evidence>
<keyword evidence="3 7" id="KW-0129">CBS domain</keyword>
<evidence type="ECO:0000259" key="9">
    <source>
        <dbReference type="PROSITE" id="PS51464"/>
    </source>
</evidence>
<evidence type="ECO:0000256" key="4">
    <source>
        <dbReference type="PIRNR" id="PIRNR004692"/>
    </source>
</evidence>
<dbReference type="CDD" id="cd04604">
    <property type="entry name" value="CBS_pair_SIS_assoc"/>
    <property type="match status" value="1"/>
</dbReference>
<dbReference type="PANTHER" id="PTHR42745">
    <property type="match status" value="1"/>
</dbReference>
<dbReference type="SMART" id="SM00116">
    <property type="entry name" value="CBS"/>
    <property type="match status" value="2"/>
</dbReference>
<dbReference type="InterPro" id="IPR000644">
    <property type="entry name" value="CBS_dom"/>
</dbReference>
<dbReference type="PROSITE" id="PS51464">
    <property type="entry name" value="SIS"/>
    <property type="match status" value="1"/>
</dbReference>
<dbReference type="InParanoid" id="A0A2S8SW56"/>
<evidence type="ECO:0000256" key="1">
    <source>
        <dbReference type="ARBA" id="ARBA00008165"/>
    </source>
</evidence>
<dbReference type="PANTHER" id="PTHR42745:SF1">
    <property type="entry name" value="ARABINOSE 5-PHOSPHATE ISOMERASE KDSD"/>
    <property type="match status" value="1"/>
</dbReference>
<reference evidence="10 11" key="1">
    <citation type="journal article" date="2018" name="Syst. Appl. Microbiol.">
        <title>Abditibacterium utsteinense sp. nov., the first cultivated member of candidate phylum FBP, isolated from ice-free Antarctic soil samples.</title>
        <authorList>
            <person name="Tahon G."/>
            <person name="Tytgat B."/>
            <person name="Lebbe L."/>
            <person name="Carlier A."/>
            <person name="Willems A."/>
        </authorList>
    </citation>
    <scope>NUCLEOTIDE SEQUENCE [LARGE SCALE GENOMIC DNA]</scope>
    <source>
        <strain evidence="10 11">LMG 29911</strain>
    </source>
</reference>
<comment type="similarity">
    <text evidence="1 4">Belongs to the SIS family. GutQ/KpsF subfamily.</text>
</comment>
<dbReference type="GO" id="GO:0046872">
    <property type="term" value="F:metal ion binding"/>
    <property type="evidence" value="ECO:0007669"/>
    <property type="project" value="UniProtKB-KW"/>
</dbReference>
<feature type="site" description="Catalytically relevant" evidence="6">
    <location>
        <position position="103"/>
    </location>
</feature>
<keyword evidence="2" id="KW-0677">Repeat</keyword>
<evidence type="ECO:0000313" key="11">
    <source>
        <dbReference type="Proteomes" id="UP000237684"/>
    </source>
</evidence>
<dbReference type="SUPFAM" id="SSF53697">
    <property type="entry name" value="SIS domain"/>
    <property type="match status" value="1"/>
</dbReference>
<feature type="domain" description="CBS" evidence="8">
    <location>
        <begin position="202"/>
        <end position="260"/>
    </location>
</feature>
<evidence type="ECO:0000256" key="3">
    <source>
        <dbReference type="ARBA" id="ARBA00023122"/>
    </source>
</evidence>
<feature type="domain" description="CBS" evidence="8">
    <location>
        <begin position="272"/>
        <end position="324"/>
    </location>
</feature>
<feature type="site" description="Catalytically relevant" evidence="6">
    <location>
        <position position="185"/>
    </location>
</feature>
<dbReference type="CDD" id="cd05014">
    <property type="entry name" value="SIS_Kpsf"/>
    <property type="match status" value="1"/>
</dbReference>
<evidence type="ECO:0000259" key="8">
    <source>
        <dbReference type="PROSITE" id="PS51371"/>
    </source>
</evidence>
<dbReference type="PIRSF" id="PIRSF004692">
    <property type="entry name" value="KdsD_KpsF"/>
    <property type="match status" value="1"/>
</dbReference>
<name>A0A2S8SW56_9BACT</name>
<dbReference type="Proteomes" id="UP000237684">
    <property type="component" value="Unassembled WGS sequence"/>
</dbReference>
<dbReference type="GO" id="GO:0005975">
    <property type="term" value="P:carbohydrate metabolic process"/>
    <property type="evidence" value="ECO:0007669"/>
    <property type="project" value="InterPro"/>
</dbReference>
<dbReference type="InterPro" id="IPR035474">
    <property type="entry name" value="SIS_Kpsf"/>
</dbReference>
<dbReference type="Pfam" id="PF01380">
    <property type="entry name" value="SIS"/>
    <property type="match status" value="1"/>
</dbReference>
<dbReference type="OrthoDB" id="9762536at2"/>
<dbReference type="Gene3D" id="3.10.580.10">
    <property type="entry name" value="CBS-domain"/>
    <property type="match status" value="1"/>
</dbReference>
<evidence type="ECO:0000313" key="10">
    <source>
        <dbReference type="EMBL" id="PQV64999.1"/>
    </source>
</evidence>
<organism evidence="10 11">
    <name type="scientific">Abditibacterium utsteinense</name>
    <dbReference type="NCBI Taxonomy" id="1960156"/>
    <lineage>
        <taxon>Bacteria</taxon>
        <taxon>Pseudomonadati</taxon>
        <taxon>Abditibacteriota</taxon>
        <taxon>Abditibacteriia</taxon>
        <taxon>Abditibacteriales</taxon>
        <taxon>Abditibacteriaceae</taxon>
        <taxon>Abditibacterium</taxon>
    </lineage>
</organism>
<feature type="site" description="Catalytically relevant" evidence="6">
    <location>
        <position position="144"/>
    </location>
</feature>
<evidence type="ECO:0000256" key="7">
    <source>
        <dbReference type="PROSITE-ProRule" id="PRU00703"/>
    </source>
</evidence>
<keyword evidence="11" id="KW-1185">Reference proteome</keyword>
<dbReference type="Gene3D" id="3.40.50.10490">
    <property type="entry name" value="Glucose-6-phosphate isomerase like protein, domain 1"/>
    <property type="match status" value="1"/>
</dbReference>
<feature type="site" description="Catalytically relevant" evidence="6">
    <location>
        <position position="51"/>
    </location>
</feature>
<accession>A0A2S8SW56</accession>
<dbReference type="FunFam" id="3.40.50.10490:FF:000011">
    <property type="entry name" value="Arabinose 5-phosphate isomerase"/>
    <property type="match status" value="1"/>
</dbReference>
<dbReference type="NCBIfam" id="TIGR00393">
    <property type="entry name" value="kpsF"/>
    <property type="match status" value="1"/>
</dbReference>
<dbReference type="InterPro" id="IPR050986">
    <property type="entry name" value="GutQ/KpsF_isomerases"/>
</dbReference>
<keyword evidence="5" id="KW-0862">Zinc</keyword>
<dbReference type="EMBL" id="NIGF01000002">
    <property type="protein sequence ID" value="PQV64999.1"/>
    <property type="molecule type" value="Genomic_DNA"/>
</dbReference>
<feature type="domain" description="SIS" evidence="9">
    <location>
        <begin position="33"/>
        <end position="176"/>
    </location>
</feature>
<dbReference type="InterPro" id="IPR001347">
    <property type="entry name" value="SIS_dom"/>
</dbReference>
<keyword evidence="10" id="KW-0413">Isomerase</keyword>
<dbReference type="GO" id="GO:0097367">
    <property type="term" value="F:carbohydrate derivative binding"/>
    <property type="evidence" value="ECO:0007669"/>
    <property type="project" value="InterPro"/>
</dbReference>
<dbReference type="InterPro" id="IPR004800">
    <property type="entry name" value="KdsD/KpsF-type"/>
</dbReference>